<dbReference type="OMA" id="GALENNC"/>
<dbReference type="EMBL" id="CAQQ02028136">
    <property type="status" value="NOT_ANNOTATED_CDS"/>
    <property type="molecule type" value="Genomic_DNA"/>
</dbReference>
<keyword evidence="5" id="KW-1185">Reference proteome</keyword>
<dbReference type="PANTHER" id="PTHR45812:SF1">
    <property type="entry name" value="DNA POLYMERASE ZETA CATALYTIC SUBUNIT"/>
    <property type="match status" value="1"/>
</dbReference>
<dbReference type="GO" id="GO:0000724">
    <property type="term" value="P:double-strand break repair via homologous recombination"/>
    <property type="evidence" value="ECO:0007669"/>
    <property type="project" value="TreeGrafter"/>
</dbReference>
<proteinExistence type="predicted"/>
<organism evidence="4 5">
    <name type="scientific">Megaselia scalaris</name>
    <name type="common">Humpbacked fly</name>
    <name type="synonym">Phora scalaris</name>
    <dbReference type="NCBI Taxonomy" id="36166"/>
    <lineage>
        <taxon>Eukaryota</taxon>
        <taxon>Metazoa</taxon>
        <taxon>Ecdysozoa</taxon>
        <taxon>Arthropoda</taxon>
        <taxon>Hexapoda</taxon>
        <taxon>Insecta</taxon>
        <taxon>Pterygota</taxon>
        <taxon>Neoptera</taxon>
        <taxon>Endopterygota</taxon>
        <taxon>Diptera</taxon>
        <taxon>Brachycera</taxon>
        <taxon>Muscomorpha</taxon>
        <taxon>Platypezoidea</taxon>
        <taxon>Phoridae</taxon>
        <taxon>Megaseliini</taxon>
        <taxon>Megaselia</taxon>
    </lineage>
</organism>
<dbReference type="PANTHER" id="PTHR45812">
    <property type="entry name" value="DNA POLYMERASE ZETA CATALYTIC SUBUNIT"/>
    <property type="match status" value="1"/>
</dbReference>
<evidence type="ECO:0000256" key="1">
    <source>
        <dbReference type="ARBA" id="ARBA00049244"/>
    </source>
</evidence>
<dbReference type="InterPro" id="IPR056435">
    <property type="entry name" value="DPOD/Z_N"/>
</dbReference>
<feature type="domain" description="DNA polymerase zeta catalytic subunit N-terminal" evidence="3">
    <location>
        <begin position="17"/>
        <end position="43"/>
    </location>
</feature>
<dbReference type="InterPro" id="IPR030559">
    <property type="entry name" value="PolZ_Rev3"/>
</dbReference>
<protein>
    <recommendedName>
        <fullName evidence="6">DNA-directed DNA polymerase family B exonuclease domain-containing protein</fullName>
    </recommendedName>
</protein>
<dbReference type="GO" id="GO:0003887">
    <property type="term" value="F:DNA-directed DNA polymerase activity"/>
    <property type="evidence" value="ECO:0007669"/>
    <property type="project" value="UniProtKB-EC"/>
</dbReference>
<dbReference type="STRING" id="36166.T1H4P0"/>
<evidence type="ECO:0000259" key="3">
    <source>
        <dbReference type="Pfam" id="PF24065"/>
    </source>
</evidence>
<name>T1H4P0_MEGSC</name>
<evidence type="ECO:0000313" key="4">
    <source>
        <dbReference type="EnsemblMetazoa" id="MESCA011256-PA"/>
    </source>
</evidence>
<dbReference type="HOGENOM" id="CLU_1962115_0_0_1"/>
<comment type="catalytic activity">
    <reaction evidence="1">
        <text>DNA(n) + a 2'-deoxyribonucleoside 5'-triphosphate = DNA(n+1) + diphosphate</text>
        <dbReference type="Rhea" id="RHEA:22508"/>
        <dbReference type="Rhea" id="RHEA-COMP:17339"/>
        <dbReference type="Rhea" id="RHEA-COMP:17340"/>
        <dbReference type="ChEBI" id="CHEBI:33019"/>
        <dbReference type="ChEBI" id="CHEBI:61560"/>
        <dbReference type="ChEBI" id="CHEBI:173112"/>
        <dbReference type="EC" id="2.7.7.7"/>
    </reaction>
</comment>
<dbReference type="EnsemblMetazoa" id="MESCA011256-RA">
    <property type="protein sequence ID" value="MESCA011256-PA"/>
    <property type="gene ID" value="MESCA011256"/>
</dbReference>
<dbReference type="GO" id="GO:0042276">
    <property type="term" value="P:error-prone translesion synthesis"/>
    <property type="evidence" value="ECO:0007669"/>
    <property type="project" value="TreeGrafter"/>
</dbReference>
<dbReference type="AlphaFoldDB" id="T1H4P0"/>
<evidence type="ECO:0000313" key="5">
    <source>
        <dbReference type="Proteomes" id="UP000015102"/>
    </source>
</evidence>
<dbReference type="GO" id="GO:0005634">
    <property type="term" value="C:nucleus"/>
    <property type="evidence" value="ECO:0007669"/>
    <property type="project" value="TreeGrafter"/>
</dbReference>
<dbReference type="Gene3D" id="3.30.342.10">
    <property type="entry name" value="DNA Polymerase, chain B, domain 1"/>
    <property type="match status" value="1"/>
</dbReference>
<accession>T1H4P0</accession>
<dbReference type="Pfam" id="PF24055">
    <property type="entry name" value="POL3_N"/>
    <property type="match status" value="1"/>
</dbReference>
<dbReference type="EMBL" id="CAQQ02028137">
    <property type="status" value="NOT_ANNOTATED_CDS"/>
    <property type="molecule type" value="Genomic_DNA"/>
</dbReference>
<sequence length="128" mass="14156">MRKPIPGLDPTSCEFRGREIKRVPVIRIFGANSDGVKTCMHVHGVFPYFYIPYDSSDLENIEAVQYQVAGSIDRAINVSMGQGSSTNSHVFKVQLIGSPPLGALENNCWSIIQPFFMSNPINTFGADF</sequence>
<dbReference type="GO" id="GO:0016035">
    <property type="term" value="C:zeta DNA polymerase complex"/>
    <property type="evidence" value="ECO:0007669"/>
    <property type="project" value="InterPro"/>
</dbReference>
<evidence type="ECO:0008006" key="6">
    <source>
        <dbReference type="Google" id="ProtNLM"/>
    </source>
</evidence>
<dbReference type="InterPro" id="IPR012337">
    <property type="entry name" value="RNaseH-like_sf"/>
</dbReference>
<evidence type="ECO:0000259" key="2">
    <source>
        <dbReference type="Pfam" id="PF24055"/>
    </source>
</evidence>
<dbReference type="SUPFAM" id="SSF53098">
    <property type="entry name" value="Ribonuclease H-like"/>
    <property type="match status" value="1"/>
</dbReference>
<feature type="domain" description="DNA polymerase delta/zeta catalytic subunit N-terminal" evidence="2">
    <location>
        <begin position="44"/>
        <end position="96"/>
    </location>
</feature>
<dbReference type="Proteomes" id="UP000015102">
    <property type="component" value="Unassembled WGS sequence"/>
</dbReference>
<dbReference type="InterPro" id="IPR056447">
    <property type="entry name" value="REV3_N"/>
</dbReference>
<dbReference type="Pfam" id="PF24065">
    <property type="entry name" value="REV3_N"/>
    <property type="match status" value="1"/>
</dbReference>
<reference evidence="5" key="1">
    <citation type="submission" date="2013-02" db="EMBL/GenBank/DDBJ databases">
        <authorList>
            <person name="Hughes D."/>
        </authorList>
    </citation>
    <scope>NUCLEOTIDE SEQUENCE</scope>
    <source>
        <strain>Durham</strain>
        <strain evidence="5">NC isolate 2 -- Noor lab</strain>
    </source>
</reference>
<reference evidence="4" key="2">
    <citation type="submission" date="2015-06" db="UniProtKB">
        <authorList>
            <consortium name="EnsemblMetazoa"/>
        </authorList>
    </citation>
    <scope>IDENTIFICATION</scope>
</reference>